<dbReference type="GO" id="GO:0006508">
    <property type="term" value="P:proteolysis"/>
    <property type="evidence" value="ECO:0007669"/>
    <property type="project" value="InterPro"/>
</dbReference>
<keyword evidence="2" id="KW-0548">Nucleotidyltransferase</keyword>
<dbReference type="InterPro" id="IPR041577">
    <property type="entry name" value="RT_RNaseH_2"/>
</dbReference>
<dbReference type="GO" id="GO:0004519">
    <property type="term" value="F:endonuclease activity"/>
    <property type="evidence" value="ECO:0007669"/>
    <property type="project" value="UniProtKB-KW"/>
</dbReference>
<dbReference type="EMBL" id="KE561355">
    <property type="protein sequence ID" value="EPZ30889.1"/>
    <property type="molecule type" value="Genomic_DNA"/>
</dbReference>
<dbReference type="Pfam" id="PF09668">
    <property type="entry name" value="Asp_protease"/>
    <property type="match status" value="1"/>
</dbReference>
<dbReference type="HOGENOM" id="CLU_247304_0_0_1"/>
<reference evidence="8 9" key="1">
    <citation type="journal article" date="2013" name="Curr. Biol.">
        <title>Shared signatures of parasitism and phylogenomics unite Cryptomycota and microsporidia.</title>
        <authorList>
            <person name="James T.Y."/>
            <person name="Pelin A."/>
            <person name="Bonen L."/>
            <person name="Ahrendt S."/>
            <person name="Sain D."/>
            <person name="Corradi N."/>
            <person name="Stajich J.E."/>
        </authorList>
    </citation>
    <scope>NUCLEOTIDE SEQUENCE [LARGE SCALE GENOMIC DNA]</scope>
    <source>
        <strain evidence="8 9">CSF55</strain>
    </source>
</reference>
<keyword evidence="5" id="KW-0511">Multifunctional enzyme</keyword>
<evidence type="ECO:0000313" key="9">
    <source>
        <dbReference type="Proteomes" id="UP000030755"/>
    </source>
</evidence>
<dbReference type="InterPro" id="IPR025165">
    <property type="entry name" value="DUF4100"/>
</dbReference>
<dbReference type="PANTHER" id="PTHR37984">
    <property type="entry name" value="PROTEIN CBG26694"/>
    <property type="match status" value="1"/>
</dbReference>
<evidence type="ECO:0000256" key="6">
    <source>
        <dbReference type="SAM" id="Coils"/>
    </source>
</evidence>
<accession>A0A075AMK7</accession>
<dbReference type="Pfam" id="PF17919">
    <property type="entry name" value="RT_RNaseH_2"/>
    <property type="match status" value="1"/>
</dbReference>
<dbReference type="InterPro" id="IPR041588">
    <property type="entry name" value="Integrase_H2C2"/>
</dbReference>
<dbReference type="Proteomes" id="UP000030755">
    <property type="component" value="Unassembled WGS sequence"/>
</dbReference>
<dbReference type="Pfam" id="PF00078">
    <property type="entry name" value="RVT_1"/>
    <property type="match status" value="1"/>
</dbReference>
<gene>
    <name evidence="8" type="ORF">O9G_005586</name>
</gene>
<keyword evidence="1" id="KW-0808">Transferase</keyword>
<dbReference type="GO" id="GO:0015074">
    <property type="term" value="P:DNA integration"/>
    <property type="evidence" value="ECO:0007669"/>
    <property type="project" value="InterPro"/>
</dbReference>
<evidence type="ECO:0000256" key="3">
    <source>
        <dbReference type="ARBA" id="ARBA00022722"/>
    </source>
</evidence>
<dbReference type="FunFam" id="1.10.340.70:FF:000001">
    <property type="entry name" value="Retrovirus-related Pol polyprotein from transposon gypsy-like Protein"/>
    <property type="match status" value="1"/>
</dbReference>
<evidence type="ECO:0000313" key="8">
    <source>
        <dbReference type="EMBL" id="EPZ30889.1"/>
    </source>
</evidence>
<dbReference type="OrthoDB" id="5425374at2759"/>
<dbReference type="Gene3D" id="1.10.340.70">
    <property type="match status" value="1"/>
</dbReference>
<dbReference type="SUPFAM" id="SSF56672">
    <property type="entry name" value="DNA/RNA polymerases"/>
    <property type="match status" value="1"/>
</dbReference>
<dbReference type="CDD" id="cd01647">
    <property type="entry name" value="RT_LTR"/>
    <property type="match status" value="1"/>
</dbReference>
<keyword evidence="3" id="KW-0540">Nuclease</keyword>
<dbReference type="STRING" id="988480.A0A075AMK7"/>
<protein>
    <submittedName>
        <fullName evidence="8">Ribonuclease H-like domain-containing protein</fullName>
    </submittedName>
</protein>
<dbReference type="OMA" id="HECPITI"/>
<dbReference type="Pfam" id="PF13352">
    <property type="entry name" value="DUF4100"/>
    <property type="match status" value="1"/>
</dbReference>
<evidence type="ECO:0000259" key="7">
    <source>
        <dbReference type="PROSITE" id="PS50994"/>
    </source>
</evidence>
<dbReference type="GO" id="GO:0005634">
    <property type="term" value="C:nucleus"/>
    <property type="evidence" value="ECO:0007669"/>
    <property type="project" value="UniProtKB-ARBA"/>
</dbReference>
<dbReference type="InterPro" id="IPR021109">
    <property type="entry name" value="Peptidase_aspartic_dom_sf"/>
</dbReference>
<evidence type="ECO:0000256" key="1">
    <source>
        <dbReference type="ARBA" id="ARBA00022679"/>
    </source>
</evidence>
<proteinExistence type="predicted"/>
<sequence>MDQILQIGANIRGIIQPIKFDGENCSAFLEKWKKFNQLNNLELNNTIEVVPELAINEVLGLEIRKLNGYQHRDWMLFERSFIERYEWIQKKFTEDDFSILFRKQLSIVKYVREFNYMCEHIHPSIRLDGVNKVIMFCKGIDEQTSNLIMNSHHIDTENYSEVSQFVIENYKRKCKFRSQVAALSLKTSVEENEDNLILKKLEKLELEISQLRKDKDEKKEVKRDDINQVCYFCDSRNHFSRDCDELKDAVRQNNVQLDDNGLICDLRGNRLRLRINAWDDNGLICDLRGNRLRLRINAGGIKSTLNYPNPNNPRVNFFKIDVPSIPAQYKEDYVAEVFVKRTEKEADIINDNDEENPHKKLKEQTNESINENEVLEDHNLSPERMNIKPENKKKLEQPLQNENKIEDITLPSSKIRIKKEKHSSVESKLSESKNHEKIINDILETKVELPIKEIIANSNELRKALEETLKLKRVPIENNVRYFNKDKNELPVMYSVAVGHVEALINKINVDCIHDSGSEVCVMSEFIFNKLSLGIDRSINWVMRNANASKTTMIGVIHECPITIHSITVTVPMFVIDTAEFEVLLGRPWERLVRAQYKAEYCASHASNPRNVTSAQNLATRSINKVNSYALYNSICYYQRKIREGTQSKQYKPVNKKIKPVAKALFTNEDPIEFEKNIQKQMLDRWNKEPPRLTEERLNMLASSSLLLPNEKEYFKEILKPFDKVFAFEESHKGRMNPELIPPVYISTIDHIPWKLKSSQYVAKDEEEVIELLKQKLESGVIEWCNSPYSNPWFVFRKKNGKLRLIESVEQLNKVTIRDCNQPPNSDFFAESFAGRCVYSILDMFSGYDQLPLDIRCRDMTAFNTPIGLVRMTCLMQGHTNSVAEFQRALQRLLFELIPEILNIFIDDMGVKGSIFKDETILENGIRKFIYDHIQDIIKILQILLDAHITISGEKCRFLVPEINVVGFKCNEKGRQLESNKINKILNWHIPKSASELRGFLGLISQYRIFVERFGELTAPMYQLLKKTSFFDWTEKHTELFNKCKEILCSDLCLKNADYDDIKNRPLIITADASFYAAGGSLEQMKPDGKRYPIRFESRVFNDRELKLSSVRKECLALIHMLKKFRPYIYSSKFIIEVDSQSLIYWLNSVNFPDATVARWIAFIKSFDFEIRHIPVTDEEDIDEITDNCLLKVHDINVYCVKSDYDKELENIKFYLMYLIKPNDNMTEEEFQIIRKKSLNYVVKNDQLFRKPKHSLDCPKRVITSNSEKVKILKELHDGIVGGHRGIFGTLKKVQRMYYWKLMKEDVEYFVSTCEQCQKYSKKKELELLHPSISFTVLQRIYIDIVSMPVGKGGFKYIINARDDLTGFVDAEALRSNKSIYVAKFILKYICRFGLVGIITADRGELNSETVVKLAEKYGIKIIFTTPFHPQSDGVVEKGHQSFIKGLTHWLGEKNKGNGPEYLMFAIWADNITIKKSTGFSPLFGRDAYLPIEFEYLTWNVDDWNYPISIEVLIANRIEQLCKRMLGNQD</sequence>
<dbReference type="CDD" id="cd09274">
    <property type="entry name" value="RNase_HI_RT_Ty3"/>
    <property type="match status" value="1"/>
</dbReference>
<dbReference type="InterPro" id="IPR012337">
    <property type="entry name" value="RNaseH-like_sf"/>
</dbReference>
<dbReference type="InterPro" id="IPR050951">
    <property type="entry name" value="Retrovirus_Pol_polyprotein"/>
</dbReference>
<dbReference type="InterPro" id="IPR043502">
    <property type="entry name" value="DNA/RNA_pol_sf"/>
</dbReference>
<dbReference type="InterPro" id="IPR043128">
    <property type="entry name" value="Rev_trsase/Diguanyl_cyclase"/>
</dbReference>
<dbReference type="InterPro" id="IPR001584">
    <property type="entry name" value="Integrase_cat-core"/>
</dbReference>
<dbReference type="SUPFAM" id="SSF50630">
    <property type="entry name" value="Acid proteases"/>
    <property type="match status" value="1"/>
</dbReference>
<dbReference type="Gene3D" id="2.40.70.10">
    <property type="entry name" value="Acid Proteases"/>
    <property type="match status" value="1"/>
</dbReference>
<feature type="domain" description="Integrase catalytic" evidence="7">
    <location>
        <begin position="1327"/>
        <end position="1490"/>
    </location>
</feature>
<keyword evidence="4" id="KW-0378">Hydrolase</keyword>
<dbReference type="GO" id="GO:0016779">
    <property type="term" value="F:nucleotidyltransferase activity"/>
    <property type="evidence" value="ECO:0007669"/>
    <property type="project" value="UniProtKB-KW"/>
</dbReference>
<evidence type="ECO:0000256" key="2">
    <source>
        <dbReference type="ARBA" id="ARBA00022695"/>
    </source>
</evidence>
<dbReference type="Pfam" id="PF17921">
    <property type="entry name" value="Integrase_H2C2"/>
    <property type="match status" value="1"/>
</dbReference>
<dbReference type="InterPro" id="IPR000477">
    <property type="entry name" value="RT_dom"/>
</dbReference>
<evidence type="ECO:0000256" key="4">
    <source>
        <dbReference type="ARBA" id="ARBA00022759"/>
    </source>
</evidence>
<keyword evidence="6" id="KW-0175">Coiled coil</keyword>
<dbReference type="InterPro" id="IPR019103">
    <property type="entry name" value="Peptidase_aspartic_DDI1-type"/>
</dbReference>
<keyword evidence="4" id="KW-0255">Endonuclease</keyword>
<dbReference type="PANTHER" id="PTHR37984:SF5">
    <property type="entry name" value="PROTEIN NYNRIN-LIKE"/>
    <property type="match status" value="1"/>
</dbReference>
<dbReference type="CDD" id="cd00303">
    <property type="entry name" value="retropepsin_like"/>
    <property type="match status" value="1"/>
</dbReference>
<dbReference type="GO" id="GO:0004190">
    <property type="term" value="F:aspartic-type endopeptidase activity"/>
    <property type="evidence" value="ECO:0007669"/>
    <property type="project" value="InterPro"/>
</dbReference>
<dbReference type="PROSITE" id="PS50994">
    <property type="entry name" value="INTEGRASE"/>
    <property type="match status" value="1"/>
</dbReference>
<keyword evidence="9" id="KW-1185">Reference proteome</keyword>
<dbReference type="FunFam" id="3.30.70.270:FF:000020">
    <property type="entry name" value="Transposon Tf2-6 polyprotein-like Protein"/>
    <property type="match status" value="1"/>
</dbReference>
<dbReference type="Gene3D" id="3.30.420.10">
    <property type="entry name" value="Ribonuclease H-like superfamily/Ribonuclease H"/>
    <property type="match status" value="1"/>
</dbReference>
<organism evidence="8 9">
    <name type="scientific">Rozella allomycis (strain CSF55)</name>
    <dbReference type="NCBI Taxonomy" id="988480"/>
    <lineage>
        <taxon>Eukaryota</taxon>
        <taxon>Fungi</taxon>
        <taxon>Fungi incertae sedis</taxon>
        <taxon>Cryptomycota</taxon>
        <taxon>Cryptomycota incertae sedis</taxon>
        <taxon>Rozella</taxon>
    </lineage>
</organism>
<dbReference type="Gene3D" id="3.10.10.10">
    <property type="entry name" value="HIV Type 1 Reverse Transcriptase, subunit A, domain 1"/>
    <property type="match status" value="1"/>
</dbReference>
<feature type="coiled-coil region" evidence="6">
    <location>
        <begin position="194"/>
        <end position="221"/>
    </location>
</feature>
<dbReference type="GO" id="GO:0003676">
    <property type="term" value="F:nucleic acid binding"/>
    <property type="evidence" value="ECO:0007669"/>
    <property type="project" value="InterPro"/>
</dbReference>
<name>A0A075AMK7_ROZAC</name>
<dbReference type="InterPro" id="IPR036397">
    <property type="entry name" value="RNaseH_sf"/>
</dbReference>
<dbReference type="Gene3D" id="3.30.70.270">
    <property type="match status" value="2"/>
</dbReference>
<dbReference type="SUPFAM" id="SSF53098">
    <property type="entry name" value="Ribonuclease H-like"/>
    <property type="match status" value="1"/>
</dbReference>
<evidence type="ECO:0000256" key="5">
    <source>
        <dbReference type="ARBA" id="ARBA00023268"/>
    </source>
</evidence>